<gene>
    <name evidence="1" type="ORF">WP8W18C01_06430</name>
</gene>
<name>A0A6S5TNI8_PSEPU</name>
<dbReference type="GeneID" id="93542381"/>
<evidence type="ECO:0000313" key="2">
    <source>
        <dbReference type="Proteomes" id="UP000515680"/>
    </source>
</evidence>
<evidence type="ECO:0000313" key="1">
    <source>
        <dbReference type="EMBL" id="BBT38302.1"/>
    </source>
</evidence>
<sequence length="65" mass="7357">MKIVVSASNRNPNCPWQVRLDQHVVSFRSEAEARSFVATLESRLQAPHPLMRDAWPASAESTSRH</sequence>
<dbReference type="RefSeq" id="WP_080642059.1">
    <property type="nucleotide sequence ID" value="NZ_AP022055.1"/>
</dbReference>
<accession>A0A6S5TNI8</accession>
<dbReference type="AlphaFoldDB" id="A0A6S5TNI8"/>
<organism evidence="1 2">
    <name type="scientific">Pseudomonas putida</name>
    <name type="common">Arthrobacter siderocapsulatus</name>
    <dbReference type="NCBI Taxonomy" id="303"/>
    <lineage>
        <taxon>Bacteria</taxon>
        <taxon>Pseudomonadati</taxon>
        <taxon>Pseudomonadota</taxon>
        <taxon>Gammaproteobacteria</taxon>
        <taxon>Pseudomonadales</taxon>
        <taxon>Pseudomonadaceae</taxon>
        <taxon>Pseudomonas</taxon>
    </lineage>
</organism>
<proteinExistence type="predicted"/>
<protein>
    <submittedName>
        <fullName evidence="1">Uncharacterized protein</fullName>
    </submittedName>
</protein>
<reference evidence="1 2" key="1">
    <citation type="submission" date="2019-12" db="EMBL/GenBank/DDBJ databases">
        <title>complete genome sequences of Pseudomonas putida str. WP8-W18-CRE-01 isolated from wastewater treatment plant effluent.</title>
        <authorList>
            <person name="Sekizuka T."/>
            <person name="Itokawa K."/>
            <person name="Yatsu K."/>
            <person name="Inamine Y."/>
            <person name="Kuroda M."/>
        </authorList>
    </citation>
    <scope>NUCLEOTIDE SEQUENCE [LARGE SCALE GENOMIC DNA]</scope>
    <source>
        <strain evidence="1 2">WP8-W18-CRE-01</strain>
    </source>
</reference>
<dbReference type="EMBL" id="AP022227">
    <property type="protein sequence ID" value="BBT38302.1"/>
    <property type="molecule type" value="Genomic_DNA"/>
</dbReference>
<dbReference type="Proteomes" id="UP000515680">
    <property type="component" value="Chromosome"/>
</dbReference>